<reference evidence="6" key="2">
    <citation type="submission" date="2016-04" db="EMBL/GenBank/DDBJ databases">
        <title>First Complete Genome Sequence of a Subdivision 6 Acidobacterium.</title>
        <authorList>
            <person name="Huang S."/>
            <person name="Vieira S."/>
            <person name="Bunk B."/>
            <person name="Riedel T."/>
            <person name="Sproeer C."/>
            <person name="Overmann J."/>
        </authorList>
    </citation>
    <scope>NUCLEOTIDE SEQUENCE [LARGE SCALE GENOMIC DNA]</scope>
    <source>
        <strain evidence="6">DSM 100886 HEG_-6_39</strain>
    </source>
</reference>
<dbReference type="GO" id="GO:0000155">
    <property type="term" value="F:phosphorelay sensor kinase activity"/>
    <property type="evidence" value="ECO:0007669"/>
    <property type="project" value="InterPro"/>
</dbReference>
<dbReference type="EMBL" id="CP015136">
    <property type="protein sequence ID" value="AMY07282.1"/>
    <property type="molecule type" value="Genomic_DNA"/>
</dbReference>
<dbReference type="CDD" id="cd16917">
    <property type="entry name" value="HATPase_UhpB-NarQ-NarX-like"/>
    <property type="match status" value="1"/>
</dbReference>
<name>A0A143PFD7_LUTPR</name>
<evidence type="ECO:0000256" key="1">
    <source>
        <dbReference type="ARBA" id="ARBA00022679"/>
    </source>
</evidence>
<dbReference type="Pfam" id="PF02518">
    <property type="entry name" value="HATPase_c"/>
    <property type="match status" value="1"/>
</dbReference>
<evidence type="ECO:0000259" key="4">
    <source>
        <dbReference type="SMART" id="SM00387"/>
    </source>
</evidence>
<reference evidence="5 6" key="1">
    <citation type="journal article" date="2016" name="Genome Announc.">
        <title>First Complete Genome Sequence of a Subdivision 6 Acidobacterium Strain.</title>
        <authorList>
            <person name="Huang S."/>
            <person name="Vieira S."/>
            <person name="Bunk B."/>
            <person name="Riedel T."/>
            <person name="Sproer C."/>
            <person name="Overmann J."/>
        </authorList>
    </citation>
    <scope>NUCLEOTIDE SEQUENCE [LARGE SCALE GENOMIC DNA]</scope>
    <source>
        <strain evidence="6">DSM 100886 HEG_-6_39</strain>
    </source>
</reference>
<gene>
    <name evidence="5" type="primary">liaS_1</name>
    <name evidence="5" type="ORF">LuPra_00449</name>
</gene>
<keyword evidence="2 5" id="KW-0418">Kinase</keyword>
<dbReference type="Pfam" id="PF07730">
    <property type="entry name" value="HisKA_3"/>
    <property type="match status" value="1"/>
</dbReference>
<dbReference type="Gene3D" id="3.30.565.10">
    <property type="entry name" value="Histidine kinase-like ATPase, C-terminal domain"/>
    <property type="match status" value="1"/>
</dbReference>
<dbReference type="InterPro" id="IPR011712">
    <property type="entry name" value="Sig_transdc_His_kin_sub3_dim/P"/>
</dbReference>
<dbReference type="SMART" id="SM00387">
    <property type="entry name" value="HATPase_c"/>
    <property type="match status" value="1"/>
</dbReference>
<dbReference type="InterPro" id="IPR036890">
    <property type="entry name" value="HATPase_C_sf"/>
</dbReference>
<keyword evidence="1 5" id="KW-0808">Transferase</keyword>
<dbReference type="Gene3D" id="1.20.5.1930">
    <property type="match status" value="1"/>
</dbReference>
<dbReference type="KEGG" id="abac:LuPra_00449"/>
<dbReference type="SUPFAM" id="SSF55874">
    <property type="entry name" value="ATPase domain of HSP90 chaperone/DNA topoisomerase II/histidine kinase"/>
    <property type="match status" value="1"/>
</dbReference>
<evidence type="ECO:0000256" key="2">
    <source>
        <dbReference type="ARBA" id="ARBA00022777"/>
    </source>
</evidence>
<accession>A0A143PFD7</accession>
<protein>
    <submittedName>
        <fullName evidence="5">Sensor histidine kinase LiaS</fullName>
        <ecNumber evidence="5">2.7.13.3</ecNumber>
    </submittedName>
</protein>
<feature type="domain" description="Histidine kinase/HSP90-like ATPase" evidence="4">
    <location>
        <begin position="343"/>
        <end position="436"/>
    </location>
</feature>
<dbReference type="SUPFAM" id="SSF55781">
    <property type="entry name" value="GAF domain-like"/>
    <property type="match status" value="1"/>
</dbReference>
<dbReference type="InterPro" id="IPR003594">
    <property type="entry name" value="HATPase_dom"/>
</dbReference>
<dbReference type="PANTHER" id="PTHR24421:SF62">
    <property type="entry name" value="SENSORY TRANSDUCTION HISTIDINE KINASE"/>
    <property type="match status" value="1"/>
</dbReference>
<dbReference type="GO" id="GO:0016020">
    <property type="term" value="C:membrane"/>
    <property type="evidence" value="ECO:0007669"/>
    <property type="project" value="InterPro"/>
</dbReference>
<dbReference type="GO" id="GO:0046983">
    <property type="term" value="F:protein dimerization activity"/>
    <property type="evidence" value="ECO:0007669"/>
    <property type="project" value="InterPro"/>
</dbReference>
<dbReference type="Proteomes" id="UP000076079">
    <property type="component" value="Chromosome"/>
</dbReference>
<keyword evidence="6" id="KW-1185">Reference proteome</keyword>
<sequence>MMDALTNYAPLMPDFDAPGLAKPPACEPSVTTEALTLALERALDERRRAECMAHIQSDAVQLALDVLVTGEDIVGYFKGFIKSLVDNCESHACGVWLRDDEGECCDMWMAYIDGRYYTPETEGWAAIAMPREAMASHLRGFAPGLTEIVEYTGDDTRLPEAVRDYNTKAAVASLLVAPLTLGPTTLGWMALATGCTDDCEAVWRRAVIDATARQGTLALHHSRQAERSRVEARRQARLEERNRIARDIHDTLTQGFAAILMQLQAAQRSAPDLPPQVTRSLETAVDLARSHMIEARRSVGTLRPRPAGEDDLATSLARMVALVRRTTEIPIDLQVGELPTMGGMEREVLGIAQEALTNAVRHSRAQRIVVRASTARGLGVRVSVADDGRGINDVHAGRGFGLTSMQERADRIGAALTVVTAPRAGTEVVLAWQPPSFSIPGARNAAQ</sequence>
<dbReference type="EC" id="2.7.13.3" evidence="5"/>
<keyword evidence="3" id="KW-0902">Two-component regulatory system</keyword>
<evidence type="ECO:0000256" key="3">
    <source>
        <dbReference type="ARBA" id="ARBA00023012"/>
    </source>
</evidence>
<proteinExistence type="predicted"/>
<dbReference type="STRING" id="1855912.LuPra_00449"/>
<dbReference type="AlphaFoldDB" id="A0A143PFD7"/>
<dbReference type="InterPro" id="IPR050482">
    <property type="entry name" value="Sensor_HK_TwoCompSys"/>
</dbReference>
<evidence type="ECO:0000313" key="6">
    <source>
        <dbReference type="Proteomes" id="UP000076079"/>
    </source>
</evidence>
<evidence type="ECO:0000313" key="5">
    <source>
        <dbReference type="EMBL" id="AMY07282.1"/>
    </source>
</evidence>
<organism evidence="5 6">
    <name type="scientific">Luteitalea pratensis</name>
    <dbReference type="NCBI Taxonomy" id="1855912"/>
    <lineage>
        <taxon>Bacteria</taxon>
        <taxon>Pseudomonadati</taxon>
        <taxon>Acidobacteriota</taxon>
        <taxon>Vicinamibacteria</taxon>
        <taxon>Vicinamibacterales</taxon>
        <taxon>Vicinamibacteraceae</taxon>
        <taxon>Luteitalea</taxon>
    </lineage>
</organism>
<dbReference type="PANTHER" id="PTHR24421">
    <property type="entry name" value="NITRATE/NITRITE SENSOR PROTEIN NARX-RELATED"/>
    <property type="match status" value="1"/>
</dbReference>